<organism evidence="7 8">
    <name type="scientific">Cytobacillus depressus</name>
    <dbReference type="NCBI Taxonomy" id="1602942"/>
    <lineage>
        <taxon>Bacteria</taxon>
        <taxon>Bacillati</taxon>
        <taxon>Bacillota</taxon>
        <taxon>Bacilli</taxon>
        <taxon>Bacillales</taxon>
        <taxon>Bacillaceae</taxon>
        <taxon>Cytobacillus</taxon>
    </lineage>
</organism>
<dbReference type="Pfam" id="PF18949">
    <property type="entry name" value="DUF5693"/>
    <property type="match status" value="1"/>
</dbReference>
<feature type="transmembrane region" description="Helical" evidence="6">
    <location>
        <begin position="479"/>
        <end position="499"/>
    </location>
</feature>
<feature type="transmembrane region" description="Helical" evidence="6">
    <location>
        <begin position="1099"/>
        <end position="1119"/>
    </location>
</feature>
<keyword evidence="2" id="KW-1003">Cell membrane</keyword>
<keyword evidence="3 6" id="KW-0812">Transmembrane</keyword>
<feature type="transmembrane region" description="Helical" evidence="6">
    <location>
        <begin position="879"/>
        <end position="898"/>
    </location>
</feature>
<feature type="transmembrane region" description="Helical" evidence="6">
    <location>
        <begin position="1075"/>
        <end position="1092"/>
    </location>
</feature>
<comment type="subcellular location">
    <subcellularLocation>
        <location evidence="1">Cell membrane</location>
        <topology evidence="1">Multi-pass membrane protein</topology>
    </subcellularLocation>
</comment>
<evidence type="ECO:0000256" key="5">
    <source>
        <dbReference type="ARBA" id="ARBA00023136"/>
    </source>
</evidence>
<feature type="transmembrane region" description="Helical" evidence="6">
    <location>
        <begin position="416"/>
        <end position="435"/>
    </location>
</feature>
<feature type="transmembrane region" description="Helical" evidence="6">
    <location>
        <begin position="447"/>
        <end position="467"/>
    </location>
</feature>
<sequence>MMNNTFVKSTLILSIATLASKILGSIFRIPLQNIAGDEVLGIFTLVYPVYMVALILSVAGIPIAISQLISEAAAHKDDNRIWKIYRTATILAILFGITSFSLIFGFSHQIAEVLGGQSTRLALIVVAATLLIAPYMAVYRGYFQGFQNMSPTAVSQVLEQLIRVGIILLSAYILVQQNRSNEVIAGGIMIGSFVGAFLSAVYLQWLFHRSPLKPKRIKERYTFRDFKGMSKDILYISLPICIGAITMALLNFVDSVTIPSSLKNAGEKANEITYLYGIYGRGLSLVQIATVFSSSIVLPLIPLITKTLAEQKQKKARDIVERTHFLTHLVSWPAAFGLFALTLPINLALFTDLKGSDVLGIIGLSSVFTSLSILGTGVLQGMNLAKQGAYIIVGGVLVKIVTNIVLVKFFGLVGAAYSTLFVYILIFIVNTYFIWKTIPFAFWGRKVTSIVLSSAVMGLAIGLPTMYFHIDQWGRKTALLYTVAAIAIGAAIYFIMLILTKGFSIAELKGLPVVSKLFRSSTNQPADAVNKNNLGKGGKKLKKFLWGLLIASLLLAIPGIAQRYQAEWKNNAYEMIIPYGDIEDTSLHGTDLPVEKILKRLKQAGLQAVSIEPETLNSLEKSGYVTAITSERMKEIAVFDNNLDHFDATEGLYVFINKENELTKELADHFPDTDVKAVHIQNKEFLFIPGIAKKTEENPLGYLPETVSQIKQAGLSVIFRMPNMGELKDDLIFKQLAELTDEESNRVLFLGQEVAGSPNPQEIKAYANQFKEKNIAVYGIEFADQKGFFTLANQMDMNVIRLHSLDLNRVDSPQEGIDRAIRAVKERNIRAIFLRMEHNIGGENSLINMEGFITDVHHDMPSIFHPGKAEMFNKITIPAWSYVAAFAAAIFFVSLAALSVFGNRILFLLAFVGMLALALGYAVLHKTLLVQGTALLVAIIAPVFAILPVSENKGMKHIIVAYIRAALISAMGIAIVVALLNGNEYLVKVEAFRGVKLIYVFPILFMFLYAIRTQIKGLLTTRVEYWHLAFIAVIGVIGLYYISRTGNAGSVSDIELVLRQKLEEAMYVRPRTKEFLIGLPFFVLALYVIPYYKKLGFYLLIPGVIGYLSIVNTFTHLHIPLYVSILRTVYSLILGLIIGWIFILVYKKGHALFMNKIKPRWFA</sequence>
<evidence type="ECO:0000313" key="8">
    <source>
        <dbReference type="Proteomes" id="UP000481030"/>
    </source>
</evidence>
<evidence type="ECO:0000256" key="6">
    <source>
        <dbReference type="SAM" id="Phobius"/>
    </source>
</evidence>
<dbReference type="PANTHER" id="PTHR30250">
    <property type="entry name" value="PST FAMILY PREDICTED COLANIC ACID TRANSPORTER"/>
    <property type="match status" value="1"/>
</dbReference>
<evidence type="ECO:0000256" key="4">
    <source>
        <dbReference type="ARBA" id="ARBA00022989"/>
    </source>
</evidence>
<feature type="transmembrane region" description="Helical" evidence="6">
    <location>
        <begin position="961"/>
        <end position="980"/>
    </location>
</feature>
<dbReference type="CDD" id="cd13124">
    <property type="entry name" value="MATE_SpoVB_like"/>
    <property type="match status" value="1"/>
</dbReference>
<dbReference type="AlphaFoldDB" id="A0A6L3V821"/>
<feature type="transmembrane region" description="Helical" evidence="6">
    <location>
        <begin position="905"/>
        <end position="924"/>
    </location>
</feature>
<accession>A0A6L3V821</accession>
<proteinExistence type="predicted"/>
<feature type="transmembrane region" description="Helical" evidence="6">
    <location>
        <begin position="40"/>
        <end position="63"/>
    </location>
</feature>
<dbReference type="InterPro" id="IPR043748">
    <property type="entry name" value="DUF5693"/>
</dbReference>
<dbReference type="GO" id="GO:0005886">
    <property type="term" value="C:plasma membrane"/>
    <property type="evidence" value="ECO:0007669"/>
    <property type="project" value="UniProtKB-SubCell"/>
</dbReference>
<feature type="transmembrane region" description="Helical" evidence="6">
    <location>
        <begin position="160"/>
        <end position="177"/>
    </location>
</feature>
<feature type="transmembrane region" description="Helical" evidence="6">
    <location>
        <begin position="1125"/>
        <end position="1146"/>
    </location>
</feature>
<dbReference type="Pfam" id="PF01943">
    <property type="entry name" value="Polysacc_synt"/>
    <property type="match status" value="1"/>
</dbReference>
<name>A0A6L3V821_9BACI</name>
<dbReference type="InterPro" id="IPR024923">
    <property type="entry name" value="PG_synth_SpoVB"/>
</dbReference>
<feature type="transmembrane region" description="Helical" evidence="6">
    <location>
        <begin position="1023"/>
        <end position="1042"/>
    </location>
</feature>
<feature type="transmembrane region" description="Helical" evidence="6">
    <location>
        <begin position="84"/>
        <end position="106"/>
    </location>
</feature>
<keyword evidence="8" id="KW-1185">Reference proteome</keyword>
<protein>
    <submittedName>
        <fullName evidence="7">Polysaccharide biosynthesis protein</fullName>
    </submittedName>
</protein>
<feature type="transmembrane region" description="Helical" evidence="6">
    <location>
        <begin position="118"/>
        <end position="139"/>
    </location>
</feature>
<keyword evidence="5 6" id="KW-0472">Membrane</keyword>
<feature type="transmembrane region" description="Helical" evidence="6">
    <location>
        <begin position="284"/>
        <end position="304"/>
    </location>
</feature>
<feature type="transmembrane region" description="Helical" evidence="6">
    <location>
        <begin position="325"/>
        <end position="346"/>
    </location>
</feature>
<reference evidence="7 8" key="1">
    <citation type="journal article" date="2016" name="Antonie Van Leeuwenhoek">
        <title>Bacillus depressus sp. nov., isolated from soil of a sunflower field.</title>
        <authorList>
            <person name="Wei X."/>
            <person name="Xin D."/>
            <person name="Xin Y."/>
            <person name="Zhang H."/>
            <person name="Wang T."/>
            <person name="Zhang J."/>
        </authorList>
    </citation>
    <scope>NUCLEOTIDE SEQUENCE [LARGE SCALE GENOMIC DNA]</scope>
    <source>
        <strain evidence="7 8">BZ1</strain>
    </source>
</reference>
<feature type="transmembrane region" description="Helical" evidence="6">
    <location>
        <begin position="544"/>
        <end position="561"/>
    </location>
</feature>
<feature type="transmembrane region" description="Helical" evidence="6">
    <location>
        <begin position="358"/>
        <end position="379"/>
    </location>
</feature>
<dbReference type="InterPro" id="IPR050833">
    <property type="entry name" value="Poly_Biosynth_Transport"/>
</dbReference>
<feature type="transmembrane region" description="Helical" evidence="6">
    <location>
        <begin position="183"/>
        <end position="207"/>
    </location>
</feature>
<evidence type="ECO:0000256" key="2">
    <source>
        <dbReference type="ARBA" id="ARBA00022475"/>
    </source>
</evidence>
<dbReference type="Proteomes" id="UP000481030">
    <property type="component" value="Unassembled WGS sequence"/>
</dbReference>
<comment type="caution">
    <text evidence="7">The sequence shown here is derived from an EMBL/GenBank/DDBJ whole genome shotgun (WGS) entry which is preliminary data.</text>
</comment>
<feature type="transmembrane region" description="Helical" evidence="6">
    <location>
        <begin position="930"/>
        <end position="949"/>
    </location>
</feature>
<gene>
    <name evidence="7" type="ORF">F7731_10360</name>
</gene>
<evidence type="ECO:0000313" key="7">
    <source>
        <dbReference type="EMBL" id="KAB2336747.1"/>
    </source>
</evidence>
<keyword evidence="4 6" id="KW-1133">Transmembrane helix</keyword>
<feature type="transmembrane region" description="Helical" evidence="6">
    <location>
        <begin position="233"/>
        <end position="253"/>
    </location>
</feature>
<dbReference type="InterPro" id="IPR002797">
    <property type="entry name" value="Polysacc_synth"/>
</dbReference>
<dbReference type="OrthoDB" id="3805529at2"/>
<feature type="transmembrane region" description="Helical" evidence="6">
    <location>
        <begin position="391"/>
        <end position="410"/>
    </location>
</feature>
<evidence type="ECO:0000256" key="1">
    <source>
        <dbReference type="ARBA" id="ARBA00004651"/>
    </source>
</evidence>
<dbReference type="EMBL" id="WBOS01000003">
    <property type="protein sequence ID" value="KAB2336747.1"/>
    <property type="molecule type" value="Genomic_DNA"/>
</dbReference>
<feature type="transmembrane region" description="Helical" evidence="6">
    <location>
        <begin position="992"/>
        <end position="1011"/>
    </location>
</feature>
<evidence type="ECO:0000256" key="3">
    <source>
        <dbReference type="ARBA" id="ARBA00022692"/>
    </source>
</evidence>
<dbReference type="PANTHER" id="PTHR30250:SF29">
    <property type="entry name" value="POLYSACCHARIDE BIOSYNTHESIS PROTEIN C-TERMINAL DOMAIN-CONTAINING PROTEIN"/>
    <property type="match status" value="1"/>
</dbReference>